<feature type="coiled-coil region" evidence="3">
    <location>
        <begin position="663"/>
        <end position="690"/>
    </location>
</feature>
<evidence type="ECO:0000256" key="4">
    <source>
        <dbReference type="SAM" id="MobiDB-lite"/>
    </source>
</evidence>
<dbReference type="GeneID" id="85021823"/>
<evidence type="ECO:0000313" key="7">
    <source>
        <dbReference type="Proteomes" id="UP000502533"/>
    </source>
</evidence>
<feature type="domain" description="Novel STAND NTPase 5" evidence="5">
    <location>
        <begin position="70"/>
        <end position="175"/>
    </location>
</feature>
<dbReference type="InterPro" id="IPR011990">
    <property type="entry name" value="TPR-like_helical_dom_sf"/>
</dbReference>
<evidence type="ECO:0000256" key="3">
    <source>
        <dbReference type="SAM" id="Coils"/>
    </source>
</evidence>
<keyword evidence="3" id="KW-0175">Coiled coil</keyword>
<name>A0A858JIC6_9PROT</name>
<dbReference type="KEGG" id="kre:GWK63_06635"/>
<dbReference type="RefSeq" id="WP_099963242.1">
    <property type="nucleotide sequence ID" value="NZ_CALMTF010000105.1"/>
</dbReference>
<reference evidence="6 7" key="1">
    <citation type="submission" date="2020-03" db="EMBL/GenBank/DDBJ databases">
        <title>Isolation of cellulose-producing strains, genome characterization and application of the synthesized cellulose films as an economical and sustainable material for piezoelectric sensor construction.</title>
        <authorList>
            <person name="Mangayil R.K."/>
        </authorList>
    </citation>
    <scope>NUCLEOTIDE SEQUENCE [LARGE SCALE GENOMIC DNA]</scope>
    <source>
        <strain evidence="6 7">ENS 9a1a</strain>
    </source>
</reference>
<evidence type="ECO:0000256" key="1">
    <source>
        <dbReference type="ARBA" id="ARBA00022737"/>
    </source>
</evidence>
<organism evidence="6 7">
    <name type="scientific">Komagataeibacter rhaeticus</name>
    <dbReference type="NCBI Taxonomy" id="215221"/>
    <lineage>
        <taxon>Bacteria</taxon>
        <taxon>Pseudomonadati</taxon>
        <taxon>Pseudomonadota</taxon>
        <taxon>Alphaproteobacteria</taxon>
        <taxon>Acetobacterales</taxon>
        <taxon>Acetobacteraceae</taxon>
        <taxon>Komagataeibacter</taxon>
    </lineage>
</organism>
<accession>A0A858JIC6</accession>
<keyword evidence="1" id="KW-0677">Repeat</keyword>
<dbReference type="InterPro" id="IPR057574">
    <property type="entry name" value="nSTAND_NTPase5_dom"/>
</dbReference>
<dbReference type="SUPFAM" id="SSF48452">
    <property type="entry name" value="TPR-like"/>
    <property type="match status" value="2"/>
</dbReference>
<feature type="compositionally biased region" description="Polar residues" evidence="4">
    <location>
        <begin position="8"/>
        <end position="25"/>
    </location>
</feature>
<sequence length="1391" mass="151267">MSRDKPENYSSTSNTVLEISYSQPGQDAPVSHSLPLITPDNDENGGTGPLHAGNAHAIPFQEREEHLAAAMQWLEGEGPAPSVRIITGRAGQGKTRLGMEIAARARKRGWLAGFLPAGGPDLFPATEFRTVWHQPTLVIIDNAAARTTQVRTWLTAVLRQKPGAHPLRFLLLERTGLDDLWLDSIFGATEAGSPLPAAALPATRWPILGPLASAHARFAVFAAAYRAAGGSDLPADAARRLAPRLKALGTGHATLFPILFGLVAACDGLLEARRLAASTLLARAAALHVAYLEQAWPTNPSVPEDLYPVLPCLAAASQICGGLEADCIRPAVQAAAGQDIPATDEALHALHALPGMTEGGAAGLPGLLTEAVCIHLAHPLPAARWTGLLETLMAHPSMVTRLATGIARLCQNPGLYPPGLPVMWLRHLGPARLHDRATLSCLAIQMPLHPPTIGTVALEATERLVTLLRGQPPSSPHAPLAWALAALFRRNAALFHQDAALDCARQVVAIHTTLAQVSPVAFDPALAAGLDALAAYANSLHHHDEALTAARRAVTLYTRLATQDSACLPLRARSLRILADSRCGLKQYGQAEQAVRRALDIQTLLPGTDGTDHDAALAESHLVLSACQAGQQQHEDAVENALQAVILYTPLARQDPDTGLPGLARALRQVASMQYALKRHEEALKSLEESFSLHTLLEERDTGDYRPQIGASLEMLSLFQNAVGRHAASLHSIMEAVARYRVLAAENPRAFRPMLSDLLLRLGLRYVTLEPPRLAESVQATREAVDELALLARDNPRRFTPKLVENRVLLAKRLEENGEDDAAASTLWAAIDQLLALTREDAATFHQPLLETTEILGELFKRHGRMEEMEQLMQALIPLQRELAAHTPDDDGQRELLAALLRESAASALQRGHYARARGFYTECLELLEACAASSPEPFLNDIAYTMGSLSDLLARPEQQAERLALLRSSLPRLESLTRLHPQTFIAPFMSCLEQVARLLVDDGQPEQALAVTERAVPFHQAVLDVGLEHGRNATVPEKFAQLLTVRLRALEAPGHEEEVLRTIGQIMALYATLVEHGRIFYRWFLARAMTGLAARQKRMGAGKSALRTCQKSVALFRVFMATTEEEFLPGCPDVACARPDFAQALLEQARVQESFSCHAAARESIMEAVALLKDVTADDPAEGRLPLTEALAMLTALPPASGAPAGEALASLRHVVAIYHGLDGQHPHLFVPELAEALIALCAAQLQAQPPLWSSALDSAREATALYTSLYETGPEQYRAPLADSQYRLFVCLNGLEQIDRAMESLKLALVQYRHLAARRPQEFRAPLARCLLDLALYHVIYKQYETALQTAHEASALYTDLAQSDRETYQPVLKEIRDLQATIRKKLHR</sequence>
<keyword evidence="2" id="KW-0802">TPR repeat</keyword>
<dbReference type="Gene3D" id="1.25.40.10">
    <property type="entry name" value="Tetratricopeptide repeat domain"/>
    <property type="match status" value="4"/>
</dbReference>
<dbReference type="Pfam" id="PF25199">
    <property type="entry name" value="nSTAND_NTPase5"/>
    <property type="match status" value="1"/>
</dbReference>
<evidence type="ECO:0000313" key="6">
    <source>
        <dbReference type="EMBL" id="QIP35182.1"/>
    </source>
</evidence>
<proteinExistence type="predicted"/>
<dbReference type="EMBL" id="CP050139">
    <property type="protein sequence ID" value="QIP35182.1"/>
    <property type="molecule type" value="Genomic_DNA"/>
</dbReference>
<gene>
    <name evidence="6" type="ORF">GWK63_06635</name>
</gene>
<protein>
    <recommendedName>
        <fullName evidence="5">Novel STAND NTPase 5 domain-containing protein</fullName>
    </recommendedName>
</protein>
<dbReference type="Proteomes" id="UP000502533">
    <property type="component" value="Chromosome"/>
</dbReference>
<dbReference type="InterPro" id="IPR019734">
    <property type="entry name" value="TPR_rpt"/>
</dbReference>
<dbReference type="PANTHER" id="PTHR45641">
    <property type="entry name" value="TETRATRICOPEPTIDE REPEAT PROTEIN (AFU_ORTHOLOGUE AFUA_6G03870)"/>
    <property type="match status" value="1"/>
</dbReference>
<dbReference type="SMART" id="SM00028">
    <property type="entry name" value="TPR"/>
    <property type="match status" value="9"/>
</dbReference>
<evidence type="ECO:0000259" key="5">
    <source>
        <dbReference type="Pfam" id="PF25199"/>
    </source>
</evidence>
<evidence type="ECO:0000256" key="2">
    <source>
        <dbReference type="ARBA" id="ARBA00022803"/>
    </source>
</evidence>
<keyword evidence="7" id="KW-1185">Reference proteome</keyword>
<feature type="region of interest" description="Disordered" evidence="4">
    <location>
        <begin position="1"/>
        <end position="31"/>
    </location>
</feature>